<dbReference type="GO" id="GO:0006412">
    <property type="term" value="P:translation"/>
    <property type="evidence" value="ECO:0007669"/>
    <property type="project" value="UniProtKB-UniRule"/>
</dbReference>
<dbReference type="AlphaFoldDB" id="A4VI52"/>
<keyword evidence="2 6" id="KW-0699">rRNA-binding</keyword>
<keyword evidence="9" id="KW-1185">Reference proteome</keyword>
<organism evidence="8 9">
    <name type="scientific">Stutzerimonas stutzeri (strain A1501)</name>
    <name type="common">Pseudomonas stutzeri</name>
    <dbReference type="NCBI Taxonomy" id="379731"/>
    <lineage>
        <taxon>Bacteria</taxon>
        <taxon>Pseudomonadati</taxon>
        <taxon>Pseudomonadota</taxon>
        <taxon>Gammaproteobacteria</taxon>
        <taxon>Pseudomonadales</taxon>
        <taxon>Pseudomonadaceae</taxon>
        <taxon>Stutzerimonas</taxon>
    </lineage>
</organism>
<evidence type="ECO:0000256" key="4">
    <source>
        <dbReference type="ARBA" id="ARBA00022980"/>
    </source>
</evidence>
<dbReference type="InterPro" id="IPR036164">
    <property type="entry name" value="bL21-like_sf"/>
</dbReference>
<dbReference type="KEGG" id="psa:PST_0956"/>
<evidence type="ECO:0000256" key="3">
    <source>
        <dbReference type="ARBA" id="ARBA00022884"/>
    </source>
</evidence>
<proteinExistence type="inferred from homology"/>
<dbReference type="GO" id="GO:0019843">
    <property type="term" value="F:rRNA binding"/>
    <property type="evidence" value="ECO:0007669"/>
    <property type="project" value="UniProtKB-UniRule"/>
</dbReference>
<evidence type="ECO:0000313" key="9">
    <source>
        <dbReference type="Proteomes" id="UP000000233"/>
    </source>
</evidence>
<dbReference type="GO" id="GO:1990904">
    <property type="term" value="C:ribonucleoprotein complex"/>
    <property type="evidence" value="ECO:0007669"/>
    <property type="project" value="UniProtKB-KW"/>
</dbReference>
<comment type="subunit">
    <text evidence="6">Part of the 50S ribosomal subunit. Contacts protein L20.</text>
</comment>
<evidence type="ECO:0000256" key="5">
    <source>
        <dbReference type="ARBA" id="ARBA00023274"/>
    </source>
</evidence>
<name>A4VI52_STUS1</name>
<keyword evidence="3 6" id="KW-0694">RNA-binding</keyword>
<dbReference type="InterPro" id="IPR028909">
    <property type="entry name" value="bL21-like"/>
</dbReference>
<dbReference type="PANTHER" id="PTHR21349:SF0">
    <property type="entry name" value="LARGE RIBOSOMAL SUBUNIT PROTEIN BL21M"/>
    <property type="match status" value="1"/>
</dbReference>
<dbReference type="HAMAP" id="MF_01363">
    <property type="entry name" value="Ribosomal_bL21"/>
    <property type="match status" value="1"/>
</dbReference>
<gene>
    <name evidence="6 8" type="primary">rplU</name>
    <name evidence="8" type="ordered locus">PST_0956</name>
</gene>
<dbReference type="Proteomes" id="UP000000233">
    <property type="component" value="Chromosome"/>
</dbReference>
<reference evidence="8 9" key="1">
    <citation type="journal article" date="2008" name="Proc. Natl. Acad. Sci. U.S.A.">
        <title>Nitrogen fixation island and rhizosphere competence traits in the genome of root-associated Pseudomonas stutzeri A1501.</title>
        <authorList>
            <person name="Yan Y."/>
            <person name="Yang J."/>
            <person name="Dou Y."/>
            <person name="Chen M."/>
            <person name="Ping S."/>
            <person name="Peng J."/>
            <person name="Lu W."/>
            <person name="Zhang W."/>
            <person name="Yao Z."/>
            <person name="Li H."/>
            <person name="Liu W."/>
            <person name="He S."/>
            <person name="Geng L."/>
            <person name="Zhang X."/>
            <person name="Yang F."/>
            <person name="Yu H."/>
            <person name="Zhan Y."/>
            <person name="Li D."/>
            <person name="Lin Z."/>
            <person name="Wang Y."/>
            <person name="Elmerich C."/>
            <person name="Lin M."/>
            <person name="Jin Q."/>
        </authorList>
    </citation>
    <scope>NUCLEOTIDE SEQUENCE [LARGE SCALE GENOMIC DNA]</scope>
    <source>
        <strain evidence="8 9">A1501</strain>
    </source>
</reference>
<dbReference type="Pfam" id="PF00829">
    <property type="entry name" value="Ribosomal_L21p"/>
    <property type="match status" value="1"/>
</dbReference>
<dbReference type="GO" id="GO:0005840">
    <property type="term" value="C:ribosome"/>
    <property type="evidence" value="ECO:0007669"/>
    <property type="project" value="UniProtKB-KW"/>
</dbReference>
<dbReference type="EMBL" id="CP000304">
    <property type="protein sequence ID" value="ABP78653.1"/>
    <property type="molecule type" value="Genomic_DNA"/>
</dbReference>
<dbReference type="PANTHER" id="PTHR21349">
    <property type="entry name" value="50S RIBOSOMAL PROTEIN L21"/>
    <property type="match status" value="1"/>
</dbReference>
<comment type="function">
    <text evidence="6 7">This protein binds to 23S rRNA in the presence of protein L20.</text>
</comment>
<evidence type="ECO:0000256" key="7">
    <source>
        <dbReference type="RuleBase" id="RU000562"/>
    </source>
</evidence>
<comment type="similarity">
    <text evidence="1 6 7">Belongs to the bacterial ribosomal protein bL21 family.</text>
</comment>
<sequence length="153" mass="17129">MRTIADPELPPGHFPALRNCTGVTFRPHAAMPATNHSFKALGEQDQRRYKMYAVIVTGGKQYKVAEGEYLKIEKLEVPTGEAVTFDRVLLIGNGDDVKIGAPVVDGAKVTAEVVAQGRHDKVTIIKFRRRKHHMKRQGHRQWFTEVKITGIQG</sequence>
<dbReference type="HOGENOM" id="CLU_061463_3_1_6"/>
<dbReference type="GO" id="GO:0005737">
    <property type="term" value="C:cytoplasm"/>
    <property type="evidence" value="ECO:0007669"/>
    <property type="project" value="UniProtKB-ARBA"/>
</dbReference>
<evidence type="ECO:0000256" key="1">
    <source>
        <dbReference type="ARBA" id="ARBA00008563"/>
    </source>
</evidence>
<protein>
    <recommendedName>
        <fullName evidence="6">Large ribosomal subunit protein bL21</fullName>
    </recommendedName>
</protein>
<dbReference type="SUPFAM" id="SSF141091">
    <property type="entry name" value="L21p-like"/>
    <property type="match status" value="1"/>
</dbReference>
<dbReference type="InterPro" id="IPR018258">
    <property type="entry name" value="Ribosomal_bL21_CS"/>
</dbReference>
<evidence type="ECO:0000256" key="6">
    <source>
        <dbReference type="HAMAP-Rule" id="MF_01363"/>
    </source>
</evidence>
<dbReference type="GO" id="GO:0003735">
    <property type="term" value="F:structural constituent of ribosome"/>
    <property type="evidence" value="ECO:0007669"/>
    <property type="project" value="InterPro"/>
</dbReference>
<dbReference type="PROSITE" id="PS01169">
    <property type="entry name" value="RIBOSOMAL_L21"/>
    <property type="match status" value="1"/>
</dbReference>
<evidence type="ECO:0000256" key="2">
    <source>
        <dbReference type="ARBA" id="ARBA00022730"/>
    </source>
</evidence>
<keyword evidence="5 6" id="KW-0687">Ribonucleoprotein</keyword>
<accession>A4VI52</accession>
<evidence type="ECO:0000313" key="8">
    <source>
        <dbReference type="EMBL" id="ABP78653.1"/>
    </source>
</evidence>
<dbReference type="InterPro" id="IPR001787">
    <property type="entry name" value="Ribosomal_bL21"/>
</dbReference>
<keyword evidence="4 6" id="KW-0689">Ribosomal protein</keyword>
<dbReference type="NCBIfam" id="TIGR00061">
    <property type="entry name" value="L21"/>
    <property type="match status" value="1"/>
</dbReference>
<dbReference type="eggNOG" id="COG0261">
    <property type="taxonomic scope" value="Bacteria"/>
</dbReference>